<dbReference type="HAMAP" id="MF_00454">
    <property type="entry name" value="FluC"/>
    <property type="match status" value="1"/>
</dbReference>
<reference evidence="12" key="1">
    <citation type="journal article" date="2019" name="PLoS Negl. Trop. Dis.">
        <title>Revisiting the worldwide diversity of Leptospira species in the environment.</title>
        <authorList>
            <person name="Vincent A.T."/>
            <person name="Schiettekatte O."/>
            <person name="Bourhy P."/>
            <person name="Veyrier F.J."/>
            <person name="Picardeau M."/>
        </authorList>
    </citation>
    <scope>NUCLEOTIDE SEQUENCE [LARGE SCALE GENOMIC DNA]</scope>
    <source>
        <strain evidence="12">SCS5</strain>
    </source>
</reference>
<keyword evidence="6 11" id="KW-0406">Ion transport</keyword>
<feature type="binding site" evidence="11">
    <location>
        <position position="76"/>
    </location>
    <ligand>
        <name>Na(+)</name>
        <dbReference type="ChEBI" id="CHEBI:29101"/>
        <note>structural</note>
    </ligand>
</feature>
<protein>
    <recommendedName>
        <fullName evidence="11">Fluoride-specific ion channel FluC</fullName>
    </recommendedName>
</protein>
<dbReference type="EMBL" id="RQEV01000008">
    <property type="protein sequence ID" value="TGK19281.1"/>
    <property type="molecule type" value="Genomic_DNA"/>
</dbReference>
<keyword evidence="8 11" id="KW-0407">Ion channel</keyword>
<comment type="subcellular location">
    <subcellularLocation>
        <location evidence="1 11">Cell membrane</location>
        <topology evidence="1 11">Multi-pass membrane protein</topology>
    </subcellularLocation>
</comment>
<keyword evidence="11" id="KW-0813">Transport</keyword>
<dbReference type="GO" id="GO:0046872">
    <property type="term" value="F:metal ion binding"/>
    <property type="evidence" value="ECO:0007669"/>
    <property type="project" value="UniProtKB-KW"/>
</dbReference>
<feature type="transmembrane region" description="Helical" evidence="11">
    <location>
        <begin position="66"/>
        <end position="85"/>
    </location>
</feature>
<evidence type="ECO:0000256" key="8">
    <source>
        <dbReference type="ARBA" id="ARBA00023303"/>
    </source>
</evidence>
<dbReference type="GO" id="GO:0005886">
    <property type="term" value="C:plasma membrane"/>
    <property type="evidence" value="ECO:0007669"/>
    <property type="project" value="UniProtKB-SubCell"/>
</dbReference>
<dbReference type="GO" id="GO:0062054">
    <property type="term" value="F:fluoride channel activity"/>
    <property type="evidence" value="ECO:0007669"/>
    <property type="project" value="UniProtKB-UniRule"/>
</dbReference>
<keyword evidence="3" id="KW-0997">Cell inner membrane</keyword>
<keyword evidence="4 11" id="KW-0812">Transmembrane</keyword>
<organism evidence="12 13">
    <name type="scientific">Leptospira fluminis</name>
    <dbReference type="NCBI Taxonomy" id="2484979"/>
    <lineage>
        <taxon>Bacteria</taxon>
        <taxon>Pseudomonadati</taxon>
        <taxon>Spirochaetota</taxon>
        <taxon>Spirochaetia</taxon>
        <taxon>Leptospirales</taxon>
        <taxon>Leptospiraceae</taxon>
        <taxon>Leptospira</taxon>
    </lineage>
</organism>
<dbReference type="InterPro" id="IPR003691">
    <property type="entry name" value="FluC"/>
</dbReference>
<evidence type="ECO:0000256" key="3">
    <source>
        <dbReference type="ARBA" id="ARBA00022519"/>
    </source>
</evidence>
<evidence type="ECO:0000256" key="2">
    <source>
        <dbReference type="ARBA" id="ARBA00022475"/>
    </source>
</evidence>
<evidence type="ECO:0000256" key="7">
    <source>
        <dbReference type="ARBA" id="ARBA00023136"/>
    </source>
</evidence>
<evidence type="ECO:0000256" key="11">
    <source>
        <dbReference type="HAMAP-Rule" id="MF_00454"/>
    </source>
</evidence>
<keyword evidence="2 11" id="KW-1003">Cell membrane</keyword>
<feature type="transmembrane region" description="Helical" evidence="11">
    <location>
        <begin position="6"/>
        <end position="22"/>
    </location>
</feature>
<sequence>MILPYLSVAFGGAIGSVLRYSIQLNATRQGQAAFPLATFAVNVLGSFLIGWVYSVSEKAGLLSPELRIFLATGFCGGFTTFSAFSHESLAFLKAGEFHSFLLYSSSTFAVCLIGTALGAWLGSLLKSF</sequence>
<evidence type="ECO:0000256" key="6">
    <source>
        <dbReference type="ARBA" id="ARBA00023065"/>
    </source>
</evidence>
<dbReference type="AlphaFoldDB" id="A0A4R9GQ37"/>
<comment type="similarity">
    <text evidence="9 11">Belongs to the fluoride channel Fluc/FEX (TC 1.A.43) family.</text>
</comment>
<keyword evidence="7 11" id="KW-0472">Membrane</keyword>
<comment type="function">
    <text evidence="11">Fluoride-specific ion channel. Important for reducing fluoride concentration in the cell, thus reducing its toxicity.</text>
</comment>
<dbReference type="NCBIfam" id="TIGR00494">
    <property type="entry name" value="crcB"/>
    <property type="match status" value="1"/>
</dbReference>
<keyword evidence="5 11" id="KW-1133">Transmembrane helix</keyword>
<keyword evidence="13" id="KW-1185">Reference proteome</keyword>
<comment type="caution">
    <text evidence="12">The sequence shown here is derived from an EMBL/GenBank/DDBJ whole genome shotgun (WGS) entry which is preliminary data.</text>
</comment>
<dbReference type="RefSeq" id="WP_135812984.1">
    <property type="nucleotide sequence ID" value="NZ_RQEV01000008.1"/>
</dbReference>
<evidence type="ECO:0000256" key="1">
    <source>
        <dbReference type="ARBA" id="ARBA00004651"/>
    </source>
</evidence>
<comment type="activity regulation">
    <text evidence="11">Na(+) is not transported, but it plays an essential structural role and its presence is essential for fluoride channel function.</text>
</comment>
<evidence type="ECO:0000313" key="13">
    <source>
        <dbReference type="Proteomes" id="UP000297855"/>
    </source>
</evidence>
<evidence type="ECO:0000256" key="10">
    <source>
        <dbReference type="ARBA" id="ARBA00035585"/>
    </source>
</evidence>
<dbReference type="Proteomes" id="UP000297855">
    <property type="component" value="Unassembled WGS sequence"/>
</dbReference>
<feature type="transmembrane region" description="Helical" evidence="11">
    <location>
        <begin position="34"/>
        <end position="54"/>
    </location>
</feature>
<gene>
    <name evidence="11 12" type="primary">crcB</name>
    <name evidence="11" type="synonym">fluC</name>
    <name evidence="12" type="ORF">EHO61_07365</name>
</gene>
<dbReference type="PANTHER" id="PTHR28259">
    <property type="entry name" value="FLUORIDE EXPORT PROTEIN 1-RELATED"/>
    <property type="match status" value="1"/>
</dbReference>
<name>A0A4R9GQ37_9LEPT</name>
<evidence type="ECO:0000256" key="4">
    <source>
        <dbReference type="ARBA" id="ARBA00022692"/>
    </source>
</evidence>
<dbReference type="GO" id="GO:0140114">
    <property type="term" value="P:cellular detoxification of fluoride"/>
    <property type="evidence" value="ECO:0007669"/>
    <property type="project" value="UniProtKB-UniRule"/>
</dbReference>
<comment type="catalytic activity">
    <reaction evidence="10">
        <text>fluoride(in) = fluoride(out)</text>
        <dbReference type="Rhea" id="RHEA:76159"/>
        <dbReference type="ChEBI" id="CHEBI:17051"/>
    </reaction>
    <physiologicalReaction direction="left-to-right" evidence="10">
        <dbReference type="Rhea" id="RHEA:76160"/>
    </physiologicalReaction>
</comment>
<feature type="transmembrane region" description="Helical" evidence="11">
    <location>
        <begin position="97"/>
        <end position="121"/>
    </location>
</feature>
<accession>A0A4R9GQ37</accession>
<feature type="binding site" evidence="11">
    <location>
        <position position="79"/>
    </location>
    <ligand>
        <name>Na(+)</name>
        <dbReference type="ChEBI" id="CHEBI:29101"/>
        <note>structural</note>
    </ligand>
</feature>
<dbReference type="PANTHER" id="PTHR28259:SF1">
    <property type="entry name" value="FLUORIDE EXPORT PROTEIN 1-RELATED"/>
    <property type="match status" value="1"/>
</dbReference>
<keyword evidence="11" id="KW-0479">Metal-binding</keyword>
<dbReference type="OrthoDB" id="9815830at2"/>
<evidence type="ECO:0000256" key="9">
    <source>
        <dbReference type="ARBA" id="ARBA00035120"/>
    </source>
</evidence>
<dbReference type="Pfam" id="PF02537">
    <property type="entry name" value="CRCB"/>
    <property type="match status" value="1"/>
</dbReference>
<proteinExistence type="inferred from homology"/>
<keyword evidence="11" id="KW-0915">Sodium</keyword>
<evidence type="ECO:0000313" key="12">
    <source>
        <dbReference type="EMBL" id="TGK19281.1"/>
    </source>
</evidence>
<evidence type="ECO:0000256" key="5">
    <source>
        <dbReference type="ARBA" id="ARBA00022989"/>
    </source>
</evidence>